<reference evidence="3" key="1">
    <citation type="submission" date="2021-01" db="EMBL/GenBank/DDBJ databases">
        <title>Caligus Genome Assembly.</title>
        <authorList>
            <person name="Gallardo-Escarate C."/>
        </authorList>
    </citation>
    <scope>NUCLEOTIDE SEQUENCE [LARGE SCALE GENOMIC DNA]</scope>
</reference>
<protein>
    <submittedName>
        <fullName evidence="2">Uncharacterized protein</fullName>
    </submittedName>
</protein>
<dbReference type="Proteomes" id="UP000595437">
    <property type="component" value="Chromosome 3"/>
</dbReference>
<name>A0A7T8HMJ8_CALRO</name>
<proteinExistence type="predicted"/>
<evidence type="ECO:0000313" key="3">
    <source>
        <dbReference type="Proteomes" id="UP000595437"/>
    </source>
</evidence>
<sequence>PFTNSCPRYFSTDSQRRRARGLNYELTTTRSANRSEYRHRRQKKRAVLDEAGALDNGVGNANKSSENLIQEEVEKKIDKVPILTSVTSQNGGGDGRRKSGDGVEKENIGMRNVEGLLCTDL</sequence>
<gene>
    <name evidence="2" type="ORF">FKW44_005038</name>
</gene>
<dbReference type="AlphaFoldDB" id="A0A7T8HMJ8"/>
<feature type="non-terminal residue" evidence="2">
    <location>
        <position position="1"/>
    </location>
</feature>
<feature type="region of interest" description="Disordered" evidence="1">
    <location>
        <begin position="84"/>
        <end position="107"/>
    </location>
</feature>
<dbReference type="EMBL" id="CP045892">
    <property type="protein sequence ID" value="QQP52789.1"/>
    <property type="molecule type" value="Genomic_DNA"/>
</dbReference>
<accession>A0A7T8HMJ8</accession>
<organism evidence="2 3">
    <name type="scientific">Caligus rogercresseyi</name>
    <name type="common">Sea louse</name>
    <dbReference type="NCBI Taxonomy" id="217165"/>
    <lineage>
        <taxon>Eukaryota</taxon>
        <taxon>Metazoa</taxon>
        <taxon>Ecdysozoa</taxon>
        <taxon>Arthropoda</taxon>
        <taxon>Crustacea</taxon>
        <taxon>Multicrustacea</taxon>
        <taxon>Hexanauplia</taxon>
        <taxon>Copepoda</taxon>
        <taxon>Siphonostomatoida</taxon>
        <taxon>Caligidae</taxon>
        <taxon>Caligus</taxon>
    </lineage>
</organism>
<evidence type="ECO:0000256" key="1">
    <source>
        <dbReference type="SAM" id="MobiDB-lite"/>
    </source>
</evidence>
<evidence type="ECO:0000313" key="2">
    <source>
        <dbReference type="EMBL" id="QQP52789.1"/>
    </source>
</evidence>
<feature type="compositionally biased region" description="Basic and acidic residues" evidence="1">
    <location>
        <begin position="94"/>
        <end position="107"/>
    </location>
</feature>
<keyword evidence="3" id="KW-1185">Reference proteome</keyword>